<dbReference type="HOGENOM" id="CLU_2725451_0_0_1"/>
<dbReference type="EnsemblMetazoa" id="tetur21g03060.1">
    <property type="protein sequence ID" value="tetur21g03060.1"/>
    <property type="gene ID" value="tetur21g03060"/>
</dbReference>
<evidence type="ECO:0000313" key="2">
    <source>
        <dbReference type="Proteomes" id="UP000015104"/>
    </source>
</evidence>
<protein>
    <submittedName>
        <fullName evidence="1">Uncharacterized protein</fullName>
    </submittedName>
</protein>
<name>T1KUD6_TETUR</name>
<sequence>MPTRSLCVPQATIEVRNRYGTNQEIFIDTTDEHAKRKFLDQICIHPDDNPSGKTIDFVSTDAGYLGLDDLLE</sequence>
<reference evidence="2" key="1">
    <citation type="submission" date="2011-08" db="EMBL/GenBank/DDBJ databases">
        <authorList>
            <person name="Rombauts S."/>
        </authorList>
    </citation>
    <scope>NUCLEOTIDE SEQUENCE</scope>
    <source>
        <strain evidence="2">London</strain>
    </source>
</reference>
<proteinExistence type="predicted"/>
<dbReference type="AlphaFoldDB" id="T1KUD6"/>
<evidence type="ECO:0000313" key="1">
    <source>
        <dbReference type="EnsemblMetazoa" id="tetur21g03060.1"/>
    </source>
</evidence>
<accession>T1KUD6</accession>
<reference evidence="1" key="2">
    <citation type="submission" date="2015-06" db="UniProtKB">
        <authorList>
            <consortium name="EnsemblMetazoa"/>
        </authorList>
    </citation>
    <scope>IDENTIFICATION</scope>
</reference>
<keyword evidence="2" id="KW-1185">Reference proteome</keyword>
<dbReference type="EMBL" id="CAEY01000553">
    <property type="status" value="NOT_ANNOTATED_CDS"/>
    <property type="molecule type" value="Genomic_DNA"/>
</dbReference>
<organism evidence="1 2">
    <name type="scientific">Tetranychus urticae</name>
    <name type="common">Two-spotted spider mite</name>
    <dbReference type="NCBI Taxonomy" id="32264"/>
    <lineage>
        <taxon>Eukaryota</taxon>
        <taxon>Metazoa</taxon>
        <taxon>Ecdysozoa</taxon>
        <taxon>Arthropoda</taxon>
        <taxon>Chelicerata</taxon>
        <taxon>Arachnida</taxon>
        <taxon>Acari</taxon>
        <taxon>Acariformes</taxon>
        <taxon>Trombidiformes</taxon>
        <taxon>Prostigmata</taxon>
        <taxon>Eleutherengona</taxon>
        <taxon>Raphignathae</taxon>
        <taxon>Tetranychoidea</taxon>
        <taxon>Tetranychidae</taxon>
        <taxon>Tetranychus</taxon>
    </lineage>
</organism>
<dbReference type="Proteomes" id="UP000015104">
    <property type="component" value="Unassembled WGS sequence"/>
</dbReference>